<dbReference type="PROSITE" id="PS50931">
    <property type="entry name" value="HTH_LYSR"/>
    <property type="match status" value="1"/>
</dbReference>
<dbReference type="EMBL" id="JACTAG010000002">
    <property type="protein sequence ID" value="MBD3664192.1"/>
    <property type="molecule type" value="Genomic_DNA"/>
</dbReference>
<reference evidence="6" key="1">
    <citation type="submission" date="2020-08" db="EMBL/GenBank/DDBJ databases">
        <title>Sulfitobacter aestuariivivens sp. nov., isolated from a tidal flat.</title>
        <authorList>
            <person name="Park S."/>
            <person name="Yoon J.-H."/>
        </authorList>
    </citation>
    <scope>NUCLEOTIDE SEQUENCE</scope>
    <source>
        <strain evidence="6">TSTF-M16</strain>
    </source>
</reference>
<comment type="similarity">
    <text evidence="1">Belongs to the LysR transcriptional regulatory family.</text>
</comment>
<dbReference type="Pfam" id="PF03466">
    <property type="entry name" value="LysR_substrate"/>
    <property type="match status" value="1"/>
</dbReference>
<gene>
    <name evidence="6" type="ORF">H9Q16_09695</name>
</gene>
<dbReference type="InterPro" id="IPR005119">
    <property type="entry name" value="LysR_subst-bd"/>
</dbReference>
<dbReference type="Gene3D" id="1.10.10.10">
    <property type="entry name" value="Winged helix-like DNA-binding domain superfamily/Winged helix DNA-binding domain"/>
    <property type="match status" value="1"/>
</dbReference>
<evidence type="ECO:0000256" key="1">
    <source>
        <dbReference type="ARBA" id="ARBA00009437"/>
    </source>
</evidence>
<sequence length="289" mass="31112">MATLNYHHLRYFREVATQGHLGHAAARLNVSASALSIQIKQLEDRLGHALFDRIGRGLVLTEAGRIALDHADRIFSAGDDLLSRLAQREVGGTPLRVGALSTLSRNFQLQFLRPLLASGDQDIVLKSGGSKALLTDLETLALDVVLTTEVPQGTSELAFAAQKITEQPVALHARAERLEHDNLPDLLRTEPLILPTESVIRASFENLVAKLGVTPRIIANVDDMAMVRLLTREGAGVAVAPAVVLADEISGGSVATAPFDLQIMEPFYAVTLPRKFPHPALKALLALPG</sequence>
<organism evidence="6 7">
    <name type="scientific">Sulfitobacter aestuariivivens</name>
    <dbReference type="NCBI Taxonomy" id="2766981"/>
    <lineage>
        <taxon>Bacteria</taxon>
        <taxon>Pseudomonadati</taxon>
        <taxon>Pseudomonadota</taxon>
        <taxon>Alphaproteobacteria</taxon>
        <taxon>Rhodobacterales</taxon>
        <taxon>Roseobacteraceae</taxon>
        <taxon>Sulfitobacter</taxon>
    </lineage>
</organism>
<feature type="domain" description="HTH lysR-type" evidence="5">
    <location>
        <begin position="4"/>
        <end position="61"/>
    </location>
</feature>
<dbReference type="SUPFAM" id="SSF53850">
    <property type="entry name" value="Periplasmic binding protein-like II"/>
    <property type="match status" value="1"/>
</dbReference>
<evidence type="ECO:0000256" key="4">
    <source>
        <dbReference type="ARBA" id="ARBA00023163"/>
    </source>
</evidence>
<dbReference type="PANTHER" id="PTHR30126:SF98">
    <property type="entry name" value="HTH-TYPE TRANSCRIPTIONAL ACTIVATOR BAUR"/>
    <property type="match status" value="1"/>
</dbReference>
<dbReference type="GO" id="GO:0003700">
    <property type="term" value="F:DNA-binding transcription factor activity"/>
    <property type="evidence" value="ECO:0007669"/>
    <property type="project" value="InterPro"/>
</dbReference>
<dbReference type="PANTHER" id="PTHR30126">
    <property type="entry name" value="HTH-TYPE TRANSCRIPTIONAL REGULATOR"/>
    <property type="match status" value="1"/>
</dbReference>
<evidence type="ECO:0000256" key="2">
    <source>
        <dbReference type="ARBA" id="ARBA00023015"/>
    </source>
</evidence>
<dbReference type="AlphaFoldDB" id="A0A927HDY3"/>
<dbReference type="PRINTS" id="PR00039">
    <property type="entry name" value="HTHLYSR"/>
</dbReference>
<dbReference type="GO" id="GO:0000976">
    <property type="term" value="F:transcription cis-regulatory region binding"/>
    <property type="evidence" value="ECO:0007669"/>
    <property type="project" value="TreeGrafter"/>
</dbReference>
<dbReference type="InterPro" id="IPR000847">
    <property type="entry name" value="LysR_HTH_N"/>
</dbReference>
<evidence type="ECO:0000313" key="6">
    <source>
        <dbReference type="EMBL" id="MBD3664192.1"/>
    </source>
</evidence>
<evidence type="ECO:0000313" key="7">
    <source>
        <dbReference type="Proteomes" id="UP000635142"/>
    </source>
</evidence>
<name>A0A927HDY3_9RHOB</name>
<dbReference type="SUPFAM" id="SSF46785">
    <property type="entry name" value="Winged helix' DNA-binding domain"/>
    <property type="match status" value="1"/>
</dbReference>
<dbReference type="InterPro" id="IPR036388">
    <property type="entry name" value="WH-like_DNA-bd_sf"/>
</dbReference>
<dbReference type="FunFam" id="1.10.10.10:FF:000001">
    <property type="entry name" value="LysR family transcriptional regulator"/>
    <property type="match status" value="1"/>
</dbReference>
<dbReference type="Gene3D" id="3.40.190.10">
    <property type="entry name" value="Periplasmic binding protein-like II"/>
    <property type="match status" value="2"/>
</dbReference>
<keyword evidence="4" id="KW-0804">Transcription</keyword>
<accession>A0A927HDY3</accession>
<dbReference type="InterPro" id="IPR036390">
    <property type="entry name" value="WH_DNA-bd_sf"/>
</dbReference>
<keyword evidence="2" id="KW-0805">Transcription regulation</keyword>
<protein>
    <submittedName>
        <fullName evidence="6">LysR family transcriptional regulator</fullName>
    </submittedName>
</protein>
<dbReference type="Pfam" id="PF00126">
    <property type="entry name" value="HTH_1"/>
    <property type="match status" value="1"/>
</dbReference>
<comment type="caution">
    <text evidence="6">The sequence shown here is derived from an EMBL/GenBank/DDBJ whole genome shotgun (WGS) entry which is preliminary data.</text>
</comment>
<proteinExistence type="inferred from homology"/>
<dbReference type="Proteomes" id="UP000635142">
    <property type="component" value="Unassembled WGS sequence"/>
</dbReference>
<keyword evidence="7" id="KW-1185">Reference proteome</keyword>
<evidence type="ECO:0000259" key="5">
    <source>
        <dbReference type="PROSITE" id="PS50931"/>
    </source>
</evidence>
<evidence type="ECO:0000256" key="3">
    <source>
        <dbReference type="ARBA" id="ARBA00023125"/>
    </source>
</evidence>
<keyword evidence="3" id="KW-0238">DNA-binding</keyword>
<dbReference type="RefSeq" id="WP_191075235.1">
    <property type="nucleotide sequence ID" value="NZ_JACTAG010000002.1"/>
</dbReference>